<dbReference type="InterPro" id="IPR036188">
    <property type="entry name" value="FAD/NAD-bd_sf"/>
</dbReference>
<evidence type="ECO:0000259" key="3">
    <source>
        <dbReference type="Pfam" id="PF01266"/>
    </source>
</evidence>
<dbReference type="AlphaFoldDB" id="A0A2R4XLL3"/>
<dbReference type="PANTHER" id="PTHR13847">
    <property type="entry name" value="SARCOSINE DEHYDROGENASE-RELATED"/>
    <property type="match status" value="1"/>
</dbReference>
<gene>
    <name evidence="4" type="ORF">DBV39_13920</name>
</gene>
<dbReference type="NCBIfam" id="NF001933">
    <property type="entry name" value="PRK00711.1"/>
    <property type="match status" value="1"/>
</dbReference>
<protein>
    <submittedName>
        <fullName evidence="4">D-amino acid dehydrogenase small subunit</fullName>
    </submittedName>
</protein>
<keyword evidence="5" id="KW-1185">Reference proteome</keyword>
<name>A0A2R4XLL3_9BURK</name>
<dbReference type="SUPFAM" id="SSF51905">
    <property type="entry name" value="FAD/NAD(P)-binding domain"/>
    <property type="match status" value="1"/>
</dbReference>
<evidence type="ECO:0000256" key="1">
    <source>
        <dbReference type="ARBA" id="ARBA00009410"/>
    </source>
</evidence>
<sequence>MRICVIGAGVVGVTSAYALASEGHQITLIDRLHGPGELTSKANGGQLSYSYVAPLAGPGVISNMPGWLLNSDSPLRFRPKLDLHQWRWLLSFLRACNQSTSARSTSEMLTLSALSQTTLHSWQQTLALDFDHKTNGKLIIHRDRNSFESARKLVDYQARYGSKQSVLSRNEVLALEPSLEQIGHLIAGGVFTEDDEAGDCHRFTQALFDHLRSDFDLDYRMGTTVKRLVREQGRIVSAVTDHDVIHADAFVVANGLACRELLRPLGCDVPVYGLKGYSLGIPLGESGQTPQISITDYQRRIVYARIGNTLRAAAMVDIGDETTDIRPDRMRSLARQVKETFPELEVDQGVPWAGLRPATPSGKPIVDRTPDTANLWLNIGHGALGFTLACATAVLVADKISGRPTSIEARPFELSAHR</sequence>
<evidence type="ECO:0000256" key="2">
    <source>
        <dbReference type="ARBA" id="ARBA00023002"/>
    </source>
</evidence>
<reference evidence="4 5" key="1">
    <citation type="submission" date="2018-04" db="EMBL/GenBank/DDBJ databases">
        <title>Bordetella sp. HZ20 isolated from seawater.</title>
        <authorList>
            <person name="Sun C."/>
        </authorList>
    </citation>
    <scope>NUCLEOTIDE SEQUENCE [LARGE SCALE GENOMIC DNA]</scope>
    <source>
        <strain evidence="4 5">HZ20</strain>
    </source>
</reference>
<dbReference type="KEGG" id="boz:DBV39_13920"/>
<dbReference type="GO" id="GO:0055130">
    <property type="term" value="P:D-alanine catabolic process"/>
    <property type="evidence" value="ECO:0007669"/>
    <property type="project" value="TreeGrafter"/>
</dbReference>
<evidence type="ECO:0000313" key="5">
    <source>
        <dbReference type="Proteomes" id="UP000244571"/>
    </source>
</evidence>
<dbReference type="GO" id="GO:0005737">
    <property type="term" value="C:cytoplasm"/>
    <property type="evidence" value="ECO:0007669"/>
    <property type="project" value="TreeGrafter"/>
</dbReference>
<dbReference type="Pfam" id="PF01266">
    <property type="entry name" value="DAO"/>
    <property type="match status" value="1"/>
</dbReference>
<organism evidence="4 5">
    <name type="scientific">Orrella marina</name>
    <dbReference type="NCBI Taxonomy" id="2163011"/>
    <lineage>
        <taxon>Bacteria</taxon>
        <taxon>Pseudomonadati</taxon>
        <taxon>Pseudomonadota</taxon>
        <taxon>Betaproteobacteria</taxon>
        <taxon>Burkholderiales</taxon>
        <taxon>Alcaligenaceae</taxon>
        <taxon>Orrella</taxon>
    </lineage>
</organism>
<dbReference type="Gene3D" id="3.50.50.60">
    <property type="entry name" value="FAD/NAD(P)-binding domain"/>
    <property type="match status" value="2"/>
</dbReference>
<dbReference type="OrthoDB" id="18526at2"/>
<dbReference type="GO" id="GO:0008718">
    <property type="term" value="F:D-amino-acid dehydrogenase activity"/>
    <property type="evidence" value="ECO:0007669"/>
    <property type="project" value="TreeGrafter"/>
</dbReference>
<dbReference type="SUPFAM" id="SSF54373">
    <property type="entry name" value="FAD-linked reductases, C-terminal domain"/>
    <property type="match status" value="1"/>
</dbReference>
<dbReference type="Proteomes" id="UP000244571">
    <property type="component" value="Chromosome"/>
</dbReference>
<dbReference type="InterPro" id="IPR006076">
    <property type="entry name" value="FAD-dep_OxRdtase"/>
</dbReference>
<accession>A0A2R4XLL3</accession>
<comment type="similarity">
    <text evidence="1">Belongs to the DadA oxidoreductase family.</text>
</comment>
<proteinExistence type="inferred from homology"/>
<keyword evidence="2" id="KW-0560">Oxidoreductase</keyword>
<dbReference type="Gene3D" id="3.30.9.10">
    <property type="entry name" value="D-Amino Acid Oxidase, subunit A, domain 2"/>
    <property type="match status" value="1"/>
</dbReference>
<feature type="domain" description="FAD dependent oxidoreductase" evidence="3">
    <location>
        <begin position="2"/>
        <end position="398"/>
    </location>
</feature>
<evidence type="ECO:0000313" key="4">
    <source>
        <dbReference type="EMBL" id="AWB34629.1"/>
    </source>
</evidence>
<dbReference type="RefSeq" id="WP_108622045.1">
    <property type="nucleotide sequence ID" value="NZ_CP028901.1"/>
</dbReference>
<dbReference type="GO" id="GO:0005886">
    <property type="term" value="C:plasma membrane"/>
    <property type="evidence" value="ECO:0007669"/>
    <property type="project" value="TreeGrafter"/>
</dbReference>
<dbReference type="EMBL" id="CP028901">
    <property type="protein sequence ID" value="AWB34629.1"/>
    <property type="molecule type" value="Genomic_DNA"/>
</dbReference>
<dbReference type="PANTHER" id="PTHR13847:SF280">
    <property type="entry name" value="D-AMINO ACID DEHYDROGENASE"/>
    <property type="match status" value="1"/>
</dbReference>